<protein>
    <recommendedName>
        <fullName evidence="2">SH2 domain-containing protein</fullName>
    </recommendedName>
</protein>
<feature type="domain" description="SH2" evidence="2">
    <location>
        <begin position="17"/>
        <end position="68"/>
    </location>
</feature>
<dbReference type="PRINTS" id="PR00401">
    <property type="entry name" value="SH2DOMAIN"/>
</dbReference>
<dbReference type="Proteomes" id="UP001529510">
    <property type="component" value="Unassembled WGS sequence"/>
</dbReference>
<evidence type="ECO:0000256" key="1">
    <source>
        <dbReference type="PROSITE-ProRule" id="PRU00191"/>
    </source>
</evidence>
<dbReference type="InterPro" id="IPR036860">
    <property type="entry name" value="SH2_dom_sf"/>
</dbReference>
<dbReference type="PANTHER" id="PTHR14247:SF8">
    <property type="entry name" value="RAS-GEF DOMAIN-CONTAINING PROTEIN"/>
    <property type="match status" value="1"/>
</dbReference>
<keyword evidence="4" id="KW-1185">Reference proteome</keyword>
<proteinExistence type="predicted"/>
<keyword evidence="1" id="KW-0727">SH2 domain</keyword>
<dbReference type="Pfam" id="PF00017">
    <property type="entry name" value="SH2"/>
    <property type="match status" value="1"/>
</dbReference>
<dbReference type="CDD" id="cd10361">
    <property type="entry name" value="SH2_Fps_family"/>
    <property type="match status" value="1"/>
</dbReference>
<organism evidence="3 4">
    <name type="scientific">Cirrhinus mrigala</name>
    <name type="common">Mrigala</name>
    <dbReference type="NCBI Taxonomy" id="683832"/>
    <lineage>
        <taxon>Eukaryota</taxon>
        <taxon>Metazoa</taxon>
        <taxon>Chordata</taxon>
        <taxon>Craniata</taxon>
        <taxon>Vertebrata</taxon>
        <taxon>Euteleostomi</taxon>
        <taxon>Actinopterygii</taxon>
        <taxon>Neopterygii</taxon>
        <taxon>Teleostei</taxon>
        <taxon>Ostariophysi</taxon>
        <taxon>Cypriniformes</taxon>
        <taxon>Cyprinidae</taxon>
        <taxon>Labeoninae</taxon>
        <taxon>Labeonini</taxon>
        <taxon>Cirrhinus</taxon>
    </lineage>
</organism>
<evidence type="ECO:0000313" key="3">
    <source>
        <dbReference type="EMBL" id="KAL0192494.1"/>
    </source>
</evidence>
<dbReference type="AlphaFoldDB" id="A0ABD0R1W8"/>
<dbReference type="PROSITE" id="PS50001">
    <property type="entry name" value="SH2"/>
    <property type="match status" value="1"/>
</dbReference>
<evidence type="ECO:0000259" key="2">
    <source>
        <dbReference type="PROSITE" id="PS50001"/>
    </source>
</evidence>
<gene>
    <name evidence="3" type="ORF">M9458_010790</name>
</gene>
<dbReference type="InterPro" id="IPR000980">
    <property type="entry name" value="SH2"/>
</dbReference>
<dbReference type="InterPro" id="IPR051853">
    <property type="entry name" value="SH2-Ras-GEF_adapter"/>
</dbReference>
<accession>A0ABD0R1W8</accession>
<comment type="caution">
    <text evidence="3">The sequence shown here is derived from an EMBL/GenBank/DDBJ whole genome shotgun (WGS) entry which is preliminary data.</text>
</comment>
<dbReference type="SUPFAM" id="SSF55550">
    <property type="entry name" value="SH2 domain"/>
    <property type="match status" value="1"/>
</dbReference>
<dbReference type="SMART" id="SM00252">
    <property type="entry name" value="SH2"/>
    <property type="match status" value="1"/>
</dbReference>
<dbReference type="EMBL" id="JAMKFB020000005">
    <property type="protein sequence ID" value="KAL0192494.1"/>
    <property type="molecule type" value="Genomic_DNA"/>
</dbReference>
<dbReference type="PANTHER" id="PTHR14247">
    <property type="entry name" value="BREAST CANCER ANTI-ESTROGEN RESISTANCE PROTEIN 3 HOMOLOG-LIKE PROTEIN"/>
    <property type="match status" value="1"/>
</dbReference>
<reference evidence="3 4" key="1">
    <citation type="submission" date="2024-05" db="EMBL/GenBank/DDBJ databases">
        <title>Genome sequencing and assembly of Indian major carp, Cirrhinus mrigala (Hamilton, 1822).</title>
        <authorList>
            <person name="Mohindra V."/>
            <person name="Chowdhury L.M."/>
            <person name="Lal K."/>
            <person name="Jena J.K."/>
        </authorList>
    </citation>
    <scope>NUCLEOTIDE SEQUENCE [LARGE SCALE GENOMIC DNA]</scope>
    <source>
        <strain evidence="3">CM1030</strain>
        <tissue evidence="3">Blood</tissue>
    </source>
</reference>
<dbReference type="InterPro" id="IPR035849">
    <property type="entry name" value="Fes/Fps/Fer_SH2"/>
</dbReference>
<evidence type="ECO:0000313" key="4">
    <source>
        <dbReference type="Proteomes" id="UP001529510"/>
    </source>
</evidence>
<sequence>FFDVIPTSEKPLGEQEWYHGAIPRTEAQELLKQQGDFLVRESHGKPGEYVLSVFSDGQRRHFIIQFAD</sequence>
<feature type="non-terminal residue" evidence="3">
    <location>
        <position position="1"/>
    </location>
</feature>
<name>A0ABD0R1W8_CIRMR</name>
<feature type="non-terminal residue" evidence="3">
    <location>
        <position position="68"/>
    </location>
</feature>
<dbReference type="Gene3D" id="3.30.505.10">
    <property type="entry name" value="SH2 domain"/>
    <property type="match status" value="1"/>
</dbReference>